<organism evidence="5">
    <name type="scientific">marine metagenome</name>
    <dbReference type="NCBI Taxonomy" id="408172"/>
    <lineage>
        <taxon>unclassified sequences</taxon>
        <taxon>metagenomes</taxon>
        <taxon>ecological metagenomes</taxon>
    </lineage>
</organism>
<proteinExistence type="inferred from homology"/>
<evidence type="ECO:0000256" key="2">
    <source>
        <dbReference type="ARBA" id="ARBA00022768"/>
    </source>
</evidence>
<dbReference type="HAMAP" id="MF_00050">
    <property type="entry name" value="EF_Ts"/>
    <property type="match status" value="1"/>
</dbReference>
<dbReference type="SUPFAM" id="SSF54713">
    <property type="entry name" value="Elongation factor Ts (EF-Ts), dimerisation domain"/>
    <property type="match status" value="2"/>
</dbReference>
<dbReference type="CDD" id="cd14275">
    <property type="entry name" value="UBA_EF-Ts"/>
    <property type="match status" value="1"/>
</dbReference>
<dbReference type="FunFam" id="1.10.8.10:FF:000001">
    <property type="entry name" value="Elongation factor Ts"/>
    <property type="match status" value="1"/>
</dbReference>
<evidence type="ECO:0000256" key="1">
    <source>
        <dbReference type="ARBA" id="ARBA00005532"/>
    </source>
</evidence>
<keyword evidence="2" id="KW-0251">Elongation factor</keyword>
<dbReference type="InterPro" id="IPR014039">
    <property type="entry name" value="Transl_elong_EFTs/EF1B_dimer"/>
</dbReference>
<dbReference type="InterPro" id="IPR001816">
    <property type="entry name" value="Transl_elong_EFTs/EF1B"/>
</dbReference>
<dbReference type="Gene3D" id="1.10.8.10">
    <property type="entry name" value="DNA helicase RuvA subunit, C-terminal domain"/>
    <property type="match status" value="1"/>
</dbReference>
<dbReference type="InterPro" id="IPR009060">
    <property type="entry name" value="UBA-like_sf"/>
</dbReference>
<dbReference type="PANTHER" id="PTHR11741:SF0">
    <property type="entry name" value="ELONGATION FACTOR TS, MITOCHONDRIAL"/>
    <property type="match status" value="1"/>
</dbReference>
<dbReference type="InterPro" id="IPR018101">
    <property type="entry name" value="Transl_elong_Ts_CS"/>
</dbReference>
<dbReference type="AlphaFoldDB" id="A0A383BRI9"/>
<comment type="similarity">
    <text evidence="1">Belongs to the EF-Ts family.</text>
</comment>
<dbReference type="InterPro" id="IPR036402">
    <property type="entry name" value="EF-Ts_dimer_sf"/>
</dbReference>
<dbReference type="NCBIfam" id="TIGR00116">
    <property type="entry name" value="tsf"/>
    <property type="match status" value="1"/>
</dbReference>
<sequence length="193" mass="20671">MAEITVAQIGKLRQQTGAGLMDCKKALTETEGDVEAAIEWLRKKGAATAEKKSTRTTSEGVIALNLSDDGKKGTLVEINCETDFVAKNDKFKEFCNEIATAYSENPEADLEEKRTTAVAEIGENIQLTRNESLSLEGSGAVATYIHHGAKVGVLAAVETGKDETAQAEPFKQLLSDITLQITAANPEALDRNA</sequence>
<feature type="non-terminal residue" evidence="5">
    <location>
        <position position="193"/>
    </location>
</feature>
<accession>A0A383BRI9</accession>
<evidence type="ECO:0000256" key="3">
    <source>
        <dbReference type="ARBA" id="ARBA00022917"/>
    </source>
</evidence>
<gene>
    <name evidence="5" type="ORF">METZ01_LOCUS475386</name>
</gene>
<dbReference type="PROSITE" id="PS01127">
    <property type="entry name" value="EF_TS_2"/>
    <property type="match status" value="1"/>
</dbReference>
<dbReference type="SUPFAM" id="SSF46934">
    <property type="entry name" value="UBA-like"/>
    <property type="match status" value="1"/>
</dbReference>
<dbReference type="Pfam" id="PF00889">
    <property type="entry name" value="EF_TS"/>
    <property type="match status" value="1"/>
</dbReference>
<dbReference type="PROSITE" id="PS01126">
    <property type="entry name" value="EF_TS_1"/>
    <property type="match status" value="1"/>
</dbReference>
<reference evidence="5" key="1">
    <citation type="submission" date="2018-05" db="EMBL/GenBank/DDBJ databases">
        <authorList>
            <person name="Lanie J.A."/>
            <person name="Ng W.-L."/>
            <person name="Kazmierczak K.M."/>
            <person name="Andrzejewski T.M."/>
            <person name="Davidsen T.M."/>
            <person name="Wayne K.J."/>
            <person name="Tettelin H."/>
            <person name="Glass J.I."/>
            <person name="Rusch D."/>
            <person name="Podicherti R."/>
            <person name="Tsui H.-C.T."/>
            <person name="Winkler M.E."/>
        </authorList>
    </citation>
    <scope>NUCLEOTIDE SEQUENCE</scope>
</reference>
<name>A0A383BRI9_9ZZZZ</name>
<dbReference type="Gene3D" id="3.30.479.20">
    <property type="entry name" value="Elongation factor Ts, dimerisation domain"/>
    <property type="match status" value="2"/>
</dbReference>
<dbReference type="EMBL" id="UINC01202634">
    <property type="protein sequence ID" value="SVE22532.1"/>
    <property type="molecule type" value="Genomic_DNA"/>
</dbReference>
<keyword evidence="3" id="KW-0648">Protein biosynthesis</keyword>
<dbReference type="PANTHER" id="PTHR11741">
    <property type="entry name" value="ELONGATION FACTOR TS"/>
    <property type="match status" value="1"/>
</dbReference>
<protein>
    <recommendedName>
        <fullName evidence="4">Translation elongation factor EFTs/EF1B dimerisation domain-containing protein</fullName>
    </recommendedName>
</protein>
<dbReference type="GO" id="GO:0003746">
    <property type="term" value="F:translation elongation factor activity"/>
    <property type="evidence" value="ECO:0007669"/>
    <property type="project" value="UniProtKB-KW"/>
</dbReference>
<evidence type="ECO:0000313" key="5">
    <source>
        <dbReference type="EMBL" id="SVE22532.1"/>
    </source>
</evidence>
<feature type="domain" description="Translation elongation factor EFTs/EF1B dimerisation" evidence="4">
    <location>
        <begin position="73"/>
        <end position="192"/>
    </location>
</feature>
<evidence type="ECO:0000259" key="4">
    <source>
        <dbReference type="Pfam" id="PF00889"/>
    </source>
</evidence>